<evidence type="ECO:0000313" key="1">
    <source>
        <dbReference type="EMBL" id="UOO89151.1"/>
    </source>
</evidence>
<proteinExistence type="predicted"/>
<organism evidence="1 2">
    <name type="scientific">Vitreoscilla massiliensis</name>
    <dbReference type="NCBI Taxonomy" id="1689272"/>
    <lineage>
        <taxon>Bacteria</taxon>
        <taxon>Pseudomonadati</taxon>
        <taxon>Pseudomonadota</taxon>
        <taxon>Betaproteobacteria</taxon>
        <taxon>Neisseriales</taxon>
        <taxon>Neisseriaceae</taxon>
        <taxon>Vitreoscilla</taxon>
    </lineage>
</organism>
<dbReference type="EMBL" id="CP091511">
    <property type="protein sequence ID" value="UOO89151.1"/>
    <property type="molecule type" value="Genomic_DNA"/>
</dbReference>
<keyword evidence="2" id="KW-1185">Reference proteome</keyword>
<reference evidence="1 2" key="1">
    <citation type="journal article" date="2022" name="Res Sq">
        <title>Evolution of multicellular longitudinally dividing oral cavity symbionts (Neisseriaceae).</title>
        <authorList>
            <person name="Nyongesa S."/>
            <person name="Weber P."/>
            <person name="Bernet E."/>
            <person name="Pullido F."/>
            <person name="Nieckarz M."/>
            <person name="Delaby M."/>
            <person name="Nieves C."/>
            <person name="Viehboeck T."/>
            <person name="Krause N."/>
            <person name="Rivera-Millot A."/>
            <person name="Nakamura A."/>
            <person name="Vischer N."/>
            <person name="VanNieuwenhze M."/>
            <person name="Brun Y."/>
            <person name="Cava F."/>
            <person name="Bulgheresi S."/>
            <person name="Veyrier F."/>
        </authorList>
    </citation>
    <scope>NUCLEOTIDE SEQUENCE [LARGE SCALE GENOMIC DNA]</scope>
    <source>
        <strain evidence="1 2">SN4</strain>
    </source>
</reference>
<dbReference type="Proteomes" id="UP000832011">
    <property type="component" value="Chromosome"/>
</dbReference>
<accession>A0ABY4E1D7</accession>
<gene>
    <name evidence="1" type="ORF">LVJ82_17170</name>
</gene>
<sequence>MNSRPIEWLIPELPTRDHLISIEILMGIVEEAADEPGFFQEYLRLFGEKPMPTPARTPVDVLINNSVIEALVREYGSGFIKFVYHSIYLTMPNNAFNFKRQLLIKDDWTTLGESNVSKKL</sequence>
<dbReference type="RefSeq" id="WP_058356855.1">
    <property type="nucleotide sequence ID" value="NZ_CABKVG010000010.1"/>
</dbReference>
<protein>
    <submittedName>
        <fullName evidence="1">Uncharacterized protein</fullName>
    </submittedName>
</protein>
<name>A0ABY4E1D7_9NEIS</name>
<evidence type="ECO:0000313" key="2">
    <source>
        <dbReference type="Proteomes" id="UP000832011"/>
    </source>
</evidence>